<dbReference type="AlphaFoldDB" id="A0A0B6ZL26"/>
<sequence length="56" mass="6466">MLEGCQDFLGTFAPPTATEFDIFNPVLYFVRLVVKSRKYIQLEIFKLPPILTSNRS</sequence>
<accession>A0A0B6ZL26</accession>
<feature type="non-terminal residue" evidence="1">
    <location>
        <position position="56"/>
    </location>
</feature>
<proteinExistence type="predicted"/>
<dbReference type="EMBL" id="HACG01022479">
    <property type="protein sequence ID" value="CEK69344.1"/>
    <property type="molecule type" value="Transcribed_RNA"/>
</dbReference>
<reference evidence="1" key="1">
    <citation type="submission" date="2014-12" db="EMBL/GenBank/DDBJ databases">
        <title>Insight into the proteome of Arion vulgaris.</title>
        <authorList>
            <person name="Aradska J."/>
            <person name="Bulat T."/>
            <person name="Smidak R."/>
            <person name="Sarate P."/>
            <person name="Gangsoo J."/>
            <person name="Sialana F."/>
            <person name="Bilban M."/>
            <person name="Lubec G."/>
        </authorList>
    </citation>
    <scope>NUCLEOTIDE SEQUENCE</scope>
    <source>
        <tissue evidence="1">Skin</tissue>
    </source>
</reference>
<gene>
    <name evidence="1" type="primary">ORF69915</name>
    <name evidence="2" type="synonym">ORF69917</name>
</gene>
<name>A0A0B6ZL26_9EUPU</name>
<organism evidence="1">
    <name type="scientific">Arion vulgaris</name>
    <dbReference type="NCBI Taxonomy" id="1028688"/>
    <lineage>
        <taxon>Eukaryota</taxon>
        <taxon>Metazoa</taxon>
        <taxon>Spiralia</taxon>
        <taxon>Lophotrochozoa</taxon>
        <taxon>Mollusca</taxon>
        <taxon>Gastropoda</taxon>
        <taxon>Heterobranchia</taxon>
        <taxon>Euthyneura</taxon>
        <taxon>Panpulmonata</taxon>
        <taxon>Eupulmonata</taxon>
        <taxon>Stylommatophora</taxon>
        <taxon>Helicina</taxon>
        <taxon>Arionoidea</taxon>
        <taxon>Arionidae</taxon>
        <taxon>Arion</taxon>
    </lineage>
</organism>
<evidence type="ECO:0000313" key="1">
    <source>
        <dbReference type="EMBL" id="CEK69344.1"/>
    </source>
</evidence>
<protein>
    <submittedName>
        <fullName evidence="1">Uncharacterized protein</fullName>
    </submittedName>
</protein>
<evidence type="ECO:0000313" key="2">
    <source>
        <dbReference type="EMBL" id="CEK69345.1"/>
    </source>
</evidence>
<dbReference type="EMBL" id="HACG01022480">
    <property type="protein sequence ID" value="CEK69345.1"/>
    <property type="molecule type" value="Transcribed_RNA"/>
</dbReference>